<proteinExistence type="predicted"/>
<dbReference type="HOGENOM" id="CLU_092522_0_1_1"/>
<dbReference type="OMA" id="AIQAMCD"/>
<feature type="region of interest" description="Disordered" evidence="2">
    <location>
        <begin position="92"/>
        <end position="125"/>
    </location>
</feature>
<gene>
    <name evidence="4" type="ordered locus">DEHA2D15334g</name>
</gene>
<dbReference type="EMBL" id="CR382136">
    <property type="protein sequence ID" value="CAG87320.2"/>
    <property type="molecule type" value="Genomic_DNA"/>
</dbReference>
<dbReference type="InParanoid" id="Q6BRM1"/>
<evidence type="ECO:0000256" key="2">
    <source>
        <dbReference type="SAM" id="MobiDB-lite"/>
    </source>
</evidence>
<dbReference type="GeneID" id="2901720"/>
<name>Q6BRM1_DEBHA</name>
<dbReference type="InterPro" id="IPR036778">
    <property type="entry name" value="OHCU_decarboxylase_sf"/>
</dbReference>
<dbReference type="OrthoDB" id="5398391at2759"/>
<dbReference type="RefSeq" id="XP_459149.2">
    <property type="nucleotide sequence ID" value="XM_459149.1"/>
</dbReference>
<dbReference type="PANTHER" id="PTHR37987:SF1">
    <property type="entry name" value="OXO-4-HYDROXY-4-CARBOXY-5-UREIDOIMIDAZOLINE DECARBOXYLASE DOMAIN-CONTAINING PROTEIN"/>
    <property type="match status" value="1"/>
</dbReference>
<accession>Q6BRM1</accession>
<keyword evidence="1" id="KW-0659">Purine metabolism</keyword>
<evidence type="ECO:0000259" key="3">
    <source>
        <dbReference type="Pfam" id="PF09349"/>
    </source>
</evidence>
<evidence type="ECO:0000313" key="5">
    <source>
        <dbReference type="Proteomes" id="UP000000599"/>
    </source>
</evidence>
<dbReference type="eggNOG" id="ENOG502S227">
    <property type="taxonomic scope" value="Eukaryota"/>
</dbReference>
<dbReference type="AlphaFoldDB" id="Q6BRM1"/>
<dbReference type="Proteomes" id="UP000000599">
    <property type="component" value="Chromosome D"/>
</dbReference>
<evidence type="ECO:0000256" key="1">
    <source>
        <dbReference type="ARBA" id="ARBA00022631"/>
    </source>
</evidence>
<feature type="compositionally biased region" description="Polar residues" evidence="2">
    <location>
        <begin position="107"/>
        <end position="118"/>
    </location>
</feature>
<protein>
    <submittedName>
        <fullName evidence="4">DEHA2D15334p</fullName>
    </submittedName>
</protein>
<feature type="domain" description="Oxo-4-hydroxy-4-carboxy-5-ureidoimidazoline decarboxylase" evidence="3">
    <location>
        <begin position="14"/>
        <end position="187"/>
    </location>
</feature>
<dbReference type="VEuPathDB" id="FungiDB:DEHA2D15334g"/>
<reference evidence="4 5" key="1">
    <citation type="journal article" date="2004" name="Nature">
        <title>Genome evolution in yeasts.</title>
        <authorList>
            <consortium name="Genolevures"/>
            <person name="Dujon B."/>
            <person name="Sherman D."/>
            <person name="Fischer G."/>
            <person name="Durrens P."/>
            <person name="Casaregola S."/>
            <person name="Lafontaine I."/>
            <person name="de Montigny J."/>
            <person name="Marck C."/>
            <person name="Neuveglise C."/>
            <person name="Talla E."/>
            <person name="Goffard N."/>
            <person name="Frangeul L."/>
            <person name="Aigle M."/>
            <person name="Anthouard V."/>
            <person name="Babour A."/>
            <person name="Barbe V."/>
            <person name="Barnay S."/>
            <person name="Blanchin S."/>
            <person name="Beckerich J.M."/>
            <person name="Beyne E."/>
            <person name="Bleykasten C."/>
            <person name="Boisrame A."/>
            <person name="Boyer J."/>
            <person name="Cattolico L."/>
            <person name="Confanioleri F."/>
            <person name="de Daruvar A."/>
            <person name="Despons L."/>
            <person name="Fabre E."/>
            <person name="Fairhead C."/>
            <person name="Ferry-Dumazet H."/>
            <person name="Groppi A."/>
            <person name="Hantraye F."/>
            <person name="Hennequin C."/>
            <person name="Jauniaux N."/>
            <person name="Joyet P."/>
            <person name="Kachouri R."/>
            <person name="Kerrest A."/>
            <person name="Koszul R."/>
            <person name="Lemaire M."/>
            <person name="Lesur I."/>
            <person name="Ma L."/>
            <person name="Muller H."/>
            <person name="Nicaud J.M."/>
            <person name="Nikolski M."/>
            <person name="Oztas S."/>
            <person name="Ozier-Kalogeropoulos O."/>
            <person name="Pellenz S."/>
            <person name="Potier S."/>
            <person name="Richard G.F."/>
            <person name="Straub M.L."/>
            <person name="Suleau A."/>
            <person name="Swennene D."/>
            <person name="Tekaia F."/>
            <person name="Wesolowski-Louvel M."/>
            <person name="Westhof E."/>
            <person name="Wirth B."/>
            <person name="Zeniou-Meyer M."/>
            <person name="Zivanovic I."/>
            <person name="Bolotin-Fukuhara M."/>
            <person name="Thierry A."/>
            <person name="Bouchier C."/>
            <person name="Caudron B."/>
            <person name="Scarpelli C."/>
            <person name="Gaillardin C."/>
            <person name="Weissenbach J."/>
            <person name="Wincker P."/>
            <person name="Souciet J.L."/>
        </authorList>
    </citation>
    <scope>NUCLEOTIDE SEQUENCE [LARGE SCALE GENOMIC DNA]</scope>
    <source>
        <strain evidence="5">ATCC 36239 / CBS 767 / BCRC 21394 / JCM 1990 / NBRC 0083 / IGC 2968</strain>
    </source>
</reference>
<dbReference type="GO" id="GO:0006144">
    <property type="term" value="P:purine nucleobase metabolic process"/>
    <property type="evidence" value="ECO:0007669"/>
    <property type="project" value="UniProtKB-KW"/>
</dbReference>
<evidence type="ECO:0000313" key="4">
    <source>
        <dbReference type="EMBL" id="CAG87320.2"/>
    </source>
</evidence>
<dbReference type="PANTHER" id="PTHR37987">
    <property type="entry name" value="CHROMOSOME 9, WHOLE GENOME SHOTGUN SEQUENCE"/>
    <property type="match status" value="1"/>
</dbReference>
<dbReference type="STRING" id="284592.Q6BRM1"/>
<dbReference type="KEGG" id="dha:DEHA2D15334g"/>
<dbReference type="InterPro" id="IPR018020">
    <property type="entry name" value="OHCU_decarboxylase"/>
</dbReference>
<dbReference type="SUPFAM" id="SSF158694">
    <property type="entry name" value="UraD-Like"/>
    <property type="match status" value="1"/>
</dbReference>
<organism evidence="4 5">
    <name type="scientific">Debaryomyces hansenii (strain ATCC 36239 / CBS 767 / BCRC 21394 / JCM 1990 / NBRC 0083 / IGC 2968)</name>
    <name type="common">Yeast</name>
    <name type="synonym">Torulaspora hansenii</name>
    <dbReference type="NCBI Taxonomy" id="284592"/>
    <lineage>
        <taxon>Eukaryota</taxon>
        <taxon>Fungi</taxon>
        <taxon>Dikarya</taxon>
        <taxon>Ascomycota</taxon>
        <taxon>Saccharomycotina</taxon>
        <taxon>Pichiomycetes</taxon>
        <taxon>Debaryomycetaceae</taxon>
        <taxon>Debaryomyces</taxon>
    </lineage>
</organism>
<sequence length="192" mass="21554">MSYKLPPANQLSTVPRPQLIEALNHLFEPCPTLSSLLISKVFSGGLTYPDYPEMIERCREELLQYLGLADSEAYGSGTAVNPDVSKIIAAHPRLGQSAPNKTEKLSAHSSQEQRSLQGSEEESRKLNELNEQYEATFPGLRYVVFVNGRPRSVIMQNMIDRINRNDISQERRDAFNAMCDIALDRAKKLNSV</sequence>
<dbReference type="Gene3D" id="1.10.3330.10">
    <property type="entry name" value="Oxo-4-hydroxy-4-carboxy-5-ureidoimidazoline decarboxylase"/>
    <property type="match status" value="1"/>
</dbReference>
<dbReference type="Pfam" id="PF09349">
    <property type="entry name" value="OHCU_decarbox"/>
    <property type="match status" value="1"/>
</dbReference>
<keyword evidence="5" id="KW-1185">Reference proteome</keyword>